<dbReference type="InterPro" id="IPR050271">
    <property type="entry name" value="UDP-glycosyltransferase"/>
</dbReference>
<dbReference type="PROSITE" id="PS50255">
    <property type="entry name" value="CYTOCHROME_B5_2"/>
    <property type="match status" value="1"/>
</dbReference>
<dbReference type="InterPro" id="IPR002213">
    <property type="entry name" value="UDP_glucos_trans"/>
</dbReference>
<name>A0A9Q0BTS9_9MUSC</name>
<keyword evidence="3" id="KW-0808">Transferase</keyword>
<dbReference type="InterPro" id="IPR001199">
    <property type="entry name" value="Cyt_B5-like_heme/steroid-bd"/>
</dbReference>
<dbReference type="PANTHER" id="PTHR48043">
    <property type="entry name" value="EG:EG0003.4 PROTEIN-RELATED"/>
    <property type="match status" value="1"/>
</dbReference>
<keyword evidence="2" id="KW-0328">Glycosyltransferase</keyword>
<comment type="caution">
    <text evidence="6">The sequence shown here is derived from an EMBL/GenBank/DDBJ whole genome shotgun (WGS) entry which is preliminary data.</text>
</comment>
<dbReference type="Pfam" id="PF00173">
    <property type="entry name" value="Cyt-b5"/>
    <property type="match status" value="1"/>
</dbReference>
<feature type="transmembrane region" description="Helical" evidence="4">
    <location>
        <begin position="1040"/>
        <end position="1059"/>
    </location>
</feature>
<reference evidence="6" key="1">
    <citation type="journal article" date="2023" name="Genome Biol. Evol.">
        <title>Long-read-based Genome Assembly of Drosophila gunungcola Reveals Fewer Chemosensory Genes in Flower-breeding Species.</title>
        <authorList>
            <person name="Negi A."/>
            <person name="Liao B.Y."/>
            <person name="Yeh S.D."/>
        </authorList>
    </citation>
    <scope>NUCLEOTIDE SEQUENCE</scope>
    <source>
        <strain evidence="6">Sukarami</strain>
    </source>
</reference>
<dbReference type="AlphaFoldDB" id="A0A9Q0BTS9"/>
<dbReference type="FunFam" id="3.40.50.2000:FF:000050">
    <property type="entry name" value="UDP-glucuronosyltransferase"/>
    <property type="match status" value="1"/>
</dbReference>
<proteinExistence type="inferred from homology"/>
<dbReference type="CDD" id="cd01060">
    <property type="entry name" value="Membrane-FADS-like"/>
    <property type="match status" value="1"/>
</dbReference>
<dbReference type="GO" id="GO:0008194">
    <property type="term" value="F:UDP-glycosyltransferase activity"/>
    <property type="evidence" value="ECO:0007669"/>
    <property type="project" value="InterPro"/>
</dbReference>
<dbReference type="Gene3D" id="3.40.50.2000">
    <property type="entry name" value="Glycogen Phosphorylase B"/>
    <property type="match status" value="3"/>
</dbReference>
<dbReference type="EMBL" id="JAMKOV010000002">
    <property type="protein sequence ID" value="KAI8043534.1"/>
    <property type="molecule type" value="Genomic_DNA"/>
</dbReference>
<evidence type="ECO:0000256" key="1">
    <source>
        <dbReference type="ARBA" id="ARBA00009995"/>
    </source>
</evidence>
<feature type="non-terminal residue" evidence="6">
    <location>
        <position position="1"/>
    </location>
</feature>
<dbReference type="SUPFAM" id="SSF53756">
    <property type="entry name" value="UDP-Glycosyltransferase/glycogen phosphorylase"/>
    <property type="match status" value="2"/>
</dbReference>
<organism evidence="6 7">
    <name type="scientific">Drosophila gunungcola</name>
    <name type="common">fruit fly</name>
    <dbReference type="NCBI Taxonomy" id="103775"/>
    <lineage>
        <taxon>Eukaryota</taxon>
        <taxon>Metazoa</taxon>
        <taxon>Ecdysozoa</taxon>
        <taxon>Arthropoda</taxon>
        <taxon>Hexapoda</taxon>
        <taxon>Insecta</taxon>
        <taxon>Pterygota</taxon>
        <taxon>Neoptera</taxon>
        <taxon>Endopterygota</taxon>
        <taxon>Diptera</taxon>
        <taxon>Brachycera</taxon>
        <taxon>Muscomorpha</taxon>
        <taxon>Ephydroidea</taxon>
        <taxon>Drosophilidae</taxon>
        <taxon>Drosophila</taxon>
        <taxon>Sophophora</taxon>
    </lineage>
</organism>
<protein>
    <recommendedName>
        <fullName evidence="5">Cytochrome b5 heme-binding domain-containing protein</fullName>
    </recommendedName>
</protein>
<keyword evidence="4" id="KW-1133">Transmembrane helix</keyword>
<dbReference type="PANTHER" id="PTHR48043:SF159">
    <property type="entry name" value="EG:EG0003.4 PROTEIN-RELATED"/>
    <property type="match status" value="1"/>
</dbReference>
<evidence type="ECO:0000256" key="2">
    <source>
        <dbReference type="ARBA" id="ARBA00022676"/>
    </source>
</evidence>
<sequence length="1082" mass="121436">WLEGKNADDEAEGLWRINDKLYDLSDFASRHPGGAFWIECTRGTDITEPFESHHIEERAREMLSKFESLAGLALCWVATSTHNFFHQRDSWRMYTFNLTMMNFRNWRVSHALSHHVYANSLHDLEMSMFEPFLCWIPDRHYASKTQRWISVDTIIDRGDIKWSDLLVLTHFGEHALHHLFPTLDHGVLKHLYPELKQTMKEFDVELREINHWGHIKGQNEQLLRIKKNTLPPASTRGANILGLFSSHSPSHLIIHMSVAKALAEAGHNVTVVSMLKPTITHKDITVIVVPMKKEQELVMENQMSKNSLFSTMNRILNDMDVMIKAQAELLSDPRFLRIYETKFDLMILGYFINDFQLGVAAKLKVPVIVDWMSAPVPIIEKFTEVFPAKDQPTLHELRKNISMVFVGCHLNSEGPIRALVPAIVEIGGIQVKDKPDPLPKDIDTFLNKSKQGAVFLSLGSNIKSSSNWLPQDDILAHPNTKIFITHAGKGGITEAQYHGVPMVALPIFGDQHGNAGVMEKSGYGVALDLLTITEDSLKEAVQKVLGNENCIVMTQDRSSWIGCSLGGLLVALLALQSMPQGSEGANILGVFTSHSPSHLIIHMSIMKTLAEKGHNVTVVSSMPPKSIKHIVVPLSAEDEKILNDGMSGMVKEKPSIWNTMKSIFSSLSLLIDKQVDVLEDSRFQELYLNKGNKFDVVFVALGARFNCPVIISWSGPPMMMVNEVLGNPELSSVPQMQIAVAAGQPMNFKQRVQNFASTLGFNALNMFLTHKYNGFYKRLWGNDKSMPTFEVAKRNVSLAFCNGHAISEGPIRPNVPGIVEIGGIQIKNKPDPLPEDIKEFLDKGRHGAILFSLGSNLKGEHIQPQVIETIFKGLSSVKQQVIWKWEDTKNTPGKSANILYKKWLPQDDILAHPKIKLFITHAGKGGVAEAQYHGVPMLALPVFADQPGNADKLAESGYGLQLPLASLDLDEFKAAIKEVIENPKFADKLKVFSQLYRDRPLTAQESVVYWTEYVIRHHGAAHMQSPLVHMGFVASHNLDIYVIAVLVLYILFLINKIVWKFVWRKLCGKSNKVAQKKKVKKQ</sequence>
<evidence type="ECO:0000313" key="7">
    <source>
        <dbReference type="Proteomes" id="UP001059596"/>
    </source>
</evidence>
<keyword evidence="4" id="KW-0812">Transmembrane</keyword>
<dbReference type="Pfam" id="PF00201">
    <property type="entry name" value="UDPGT"/>
    <property type="match status" value="2"/>
</dbReference>
<dbReference type="Gene3D" id="3.10.120.10">
    <property type="entry name" value="Cytochrome b5-like heme/steroid binding domain"/>
    <property type="match status" value="1"/>
</dbReference>
<dbReference type="SUPFAM" id="SSF55856">
    <property type="entry name" value="Cytochrome b5-like heme/steroid binding domain"/>
    <property type="match status" value="1"/>
</dbReference>
<keyword evidence="4" id="KW-0472">Membrane</keyword>
<evidence type="ECO:0000256" key="3">
    <source>
        <dbReference type="ARBA" id="ARBA00022679"/>
    </source>
</evidence>
<evidence type="ECO:0000259" key="5">
    <source>
        <dbReference type="PROSITE" id="PS50255"/>
    </source>
</evidence>
<dbReference type="CDD" id="cd03784">
    <property type="entry name" value="GT1_Gtf-like"/>
    <property type="match status" value="2"/>
</dbReference>
<keyword evidence="7" id="KW-1185">Reference proteome</keyword>
<comment type="similarity">
    <text evidence="1">Belongs to the UDP-glycosyltransferase family.</text>
</comment>
<accession>A0A9Q0BTS9</accession>
<dbReference type="InterPro" id="IPR036400">
    <property type="entry name" value="Cyt_B5-like_heme/steroid_sf"/>
</dbReference>
<evidence type="ECO:0000313" key="6">
    <source>
        <dbReference type="EMBL" id="KAI8043534.1"/>
    </source>
</evidence>
<evidence type="ECO:0000256" key="4">
    <source>
        <dbReference type="SAM" id="Phobius"/>
    </source>
</evidence>
<feature type="domain" description="Cytochrome b5 heme-binding" evidence="5">
    <location>
        <begin position="1"/>
        <end position="74"/>
    </location>
</feature>
<dbReference type="SMART" id="SM01117">
    <property type="entry name" value="Cyt-b5"/>
    <property type="match status" value="1"/>
</dbReference>
<gene>
    <name evidence="6" type="ORF">M5D96_004866</name>
</gene>
<dbReference type="Proteomes" id="UP001059596">
    <property type="component" value="Unassembled WGS sequence"/>
</dbReference>